<evidence type="ECO:0000313" key="1">
    <source>
        <dbReference type="EMBL" id="SVE59232.1"/>
    </source>
</evidence>
<dbReference type="AlphaFoldDB" id="A0A383EQL9"/>
<proteinExistence type="predicted"/>
<accession>A0A383EQL9</accession>
<sequence>MFTSRSLSRMRIKHYIAIEPQDYDN</sequence>
<dbReference type="EMBL" id="UINC01228071">
    <property type="protein sequence ID" value="SVE59232.1"/>
    <property type="molecule type" value="Genomic_DNA"/>
</dbReference>
<gene>
    <name evidence="1" type="ORF">METZ01_LOCUS512086</name>
</gene>
<feature type="non-terminal residue" evidence="1">
    <location>
        <position position="25"/>
    </location>
</feature>
<protein>
    <submittedName>
        <fullName evidence="1">Uncharacterized protein</fullName>
    </submittedName>
</protein>
<name>A0A383EQL9_9ZZZZ</name>
<organism evidence="1">
    <name type="scientific">marine metagenome</name>
    <dbReference type="NCBI Taxonomy" id="408172"/>
    <lineage>
        <taxon>unclassified sequences</taxon>
        <taxon>metagenomes</taxon>
        <taxon>ecological metagenomes</taxon>
    </lineage>
</organism>
<reference evidence="1" key="1">
    <citation type="submission" date="2018-05" db="EMBL/GenBank/DDBJ databases">
        <authorList>
            <person name="Lanie J.A."/>
            <person name="Ng W.-L."/>
            <person name="Kazmierczak K.M."/>
            <person name="Andrzejewski T.M."/>
            <person name="Davidsen T.M."/>
            <person name="Wayne K.J."/>
            <person name="Tettelin H."/>
            <person name="Glass J.I."/>
            <person name="Rusch D."/>
            <person name="Podicherti R."/>
            <person name="Tsui H.-C.T."/>
            <person name="Winkler M.E."/>
        </authorList>
    </citation>
    <scope>NUCLEOTIDE SEQUENCE</scope>
</reference>